<dbReference type="Gene3D" id="2.170.130.10">
    <property type="entry name" value="TonB-dependent receptor, plug domain"/>
    <property type="match status" value="1"/>
</dbReference>
<keyword evidence="3 10" id="KW-1134">Transmembrane beta strand</keyword>
<proteinExistence type="inferred from homology"/>
<evidence type="ECO:0000256" key="4">
    <source>
        <dbReference type="ARBA" id="ARBA00022692"/>
    </source>
</evidence>
<evidence type="ECO:0000256" key="1">
    <source>
        <dbReference type="ARBA" id="ARBA00004571"/>
    </source>
</evidence>
<protein>
    <submittedName>
        <fullName evidence="15">TonB-dependent receptor plug</fullName>
    </submittedName>
</protein>
<dbReference type="eggNOG" id="COG4206">
    <property type="taxonomic scope" value="Bacteria"/>
</dbReference>
<feature type="signal peptide" evidence="12">
    <location>
        <begin position="1"/>
        <end position="27"/>
    </location>
</feature>
<keyword evidence="5 12" id="KW-0732">Signal</keyword>
<feature type="chain" id="PRO_5002704195" evidence="12">
    <location>
        <begin position="28"/>
        <end position="597"/>
    </location>
</feature>
<accession>A6VRW3</accession>
<reference evidence="15" key="1">
    <citation type="submission" date="2007-06" db="EMBL/GenBank/DDBJ databases">
        <title>Complete sequence of Marinomonas sp. MWYL1.</title>
        <authorList>
            <consortium name="US DOE Joint Genome Institute"/>
            <person name="Copeland A."/>
            <person name="Lucas S."/>
            <person name="Lapidus A."/>
            <person name="Barry K."/>
            <person name="Glavina del Rio T."/>
            <person name="Dalin E."/>
            <person name="Tice H."/>
            <person name="Pitluck S."/>
            <person name="Kiss H."/>
            <person name="Brettin T."/>
            <person name="Bruce D."/>
            <person name="Detter J.C."/>
            <person name="Han C."/>
            <person name="Schmutz J."/>
            <person name="Larimer F."/>
            <person name="Land M."/>
            <person name="Hauser L."/>
            <person name="Kyrpides N."/>
            <person name="Kim E."/>
            <person name="Johnston A.W.B."/>
            <person name="Todd J.D."/>
            <person name="Rogers R."/>
            <person name="Wexler M."/>
            <person name="Bond P.L."/>
            <person name="Li Y."/>
            <person name="Richardson P."/>
        </authorList>
    </citation>
    <scope>NUCLEOTIDE SEQUENCE [LARGE SCALE GENOMIC DNA]</scope>
    <source>
        <strain evidence="15">MWYL1</strain>
    </source>
</reference>
<dbReference type="InterPro" id="IPR039426">
    <property type="entry name" value="TonB-dep_rcpt-like"/>
</dbReference>
<dbReference type="GO" id="GO:0006811">
    <property type="term" value="P:monoatomic ion transport"/>
    <property type="evidence" value="ECO:0007669"/>
    <property type="project" value="UniProtKB-KW"/>
</dbReference>
<evidence type="ECO:0000256" key="10">
    <source>
        <dbReference type="PROSITE-ProRule" id="PRU01360"/>
    </source>
</evidence>
<dbReference type="InterPro" id="IPR037066">
    <property type="entry name" value="Plug_dom_sf"/>
</dbReference>
<dbReference type="STRING" id="400668.Mmwyl1_0250"/>
<dbReference type="GO" id="GO:0009279">
    <property type="term" value="C:cell outer membrane"/>
    <property type="evidence" value="ECO:0007669"/>
    <property type="project" value="UniProtKB-SubCell"/>
</dbReference>
<dbReference type="Gene3D" id="2.40.170.20">
    <property type="entry name" value="TonB-dependent receptor, beta-barrel domain"/>
    <property type="match status" value="1"/>
</dbReference>
<evidence type="ECO:0000256" key="9">
    <source>
        <dbReference type="ARBA" id="ARBA00023237"/>
    </source>
</evidence>
<evidence type="ECO:0000259" key="13">
    <source>
        <dbReference type="Pfam" id="PF00593"/>
    </source>
</evidence>
<sequence>MKTQCISPAFTRTLVAFSVVSAVSAHAETTADSSSTLSPLVVTATSTSVSVADSLSSVTVINREEIKAQQAQEISELLAAQPGVDISSNGGYGKTTSVYMRGASAESTKFLLDGIPLYSATSGGAPFENIPTSLIDRLEIVRGPKATLYGADAVGGVIQAFLPKADDDSHMNVSVGGGSFNTKTIDATVSGSSDNTQYLLSAGKFETDGDIVKEGEGAQGYRNENVLLNVGHDFSSGARISGLIMNSEGRNHYVGDENDYQVQVIGLSVSLPVTEDWDTELKLSQTRNDSKTISSEDKYNTKTQTARWSNTISAGEHEFVLGAETSEDKVDVTSYQAPDRSNNAVFAQSQFDFGATHLQLNIRQDHNSAYGDSTTGGVAVGYKLDGIHTLRASYGTAFEAPTFNDLYYPSSGDPTLKATKSKTVELGVRADYDNMYWDAAVFDASYGDMVIWSNYTGSWAAYNVDSKVQGVELSSGLTLEQWQLKAALTWLDAKDDDTGFQLPKRAKRSARLSADRLFEKGRVGVTLIGADGRATTLGSSETLAGYVTMNLRASYDFAADWNAEISVKNALDKEYQTAKGYFNPGRGVFLTLNYSAF</sequence>
<name>A6VRW3_MARMS</name>
<dbReference type="KEGG" id="mmw:Mmwyl1_0250"/>
<dbReference type="PANTHER" id="PTHR30069:SF53">
    <property type="entry name" value="COLICIN I RECEPTOR-RELATED"/>
    <property type="match status" value="1"/>
</dbReference>
<dbReference type="Pfam" id="PF07715">
    <property type="entry name" value="Plug"/>
    <property type="match status" value="1"/>
</dbReference>
<evidence type="ECO:0000256" key="2">
    <source>
        <dbReference type="ARBA" id="ARBA00022448"/>
    </source>
</evidence>
<feature type="domain" description="TonB-dependent receptor-like beta-barrel" evidence="13">
    <location>
        <begin position="207"/>
        <end position="569"/>
    </location>
</feature>
<dbReference type="Pfam" id="PF00593">
    <property type="entry name" value="TonB_dep_Rec_b-barrel"/>
    <property type="match status" value="1"/>
</dbReference>
<dbReference type="InterPro" id="IPR036942">
    <property type="entry name" value="Beta-barrel_TonB_sf"/>
</dbReference>
<keyword evidence="6" id="KW-0406">Ion transport</keyword>
<keyword evidence="4 10" id="KW-0812">Transmembrane</keyword>
<dbReference type="GO" id="GO:0015889">
    <property type="term" value="P:cobalamin transport"/>
    <property type="evidence" value="ECO:0007669"/>
    <property type="project" value="TreeGrafter"/>
</dbReference>
<dbReference type="HOGENOM" id="CLU_008287_18_5_6"/>
<keyword evidence="2 10" id="KW-0813">Transport</keyword>
<evidence type="ECO:0000256" key="12">
    <source>
        <dbReference type="SAM" id="SignalP"/>
    </source>
</evidence>
<keyword evidence="9 10" id="KW-0998">Cell outer membrane</keyword>
<dbReference type="PANTHER" id="PTHR30069">
    <property type="entry name" value="TONB-DEPENDENT OUTER MEMBRANE RECEPTOR"/>
    <property type="match status" value="1"/>
</dbReference>
<comment type="subcellular location">
    <subcellularLocation>
        <location evidence="1 10">Cell outer membrane</location>
        <topology evidence="1 10">Multi-pass membrane protein</topology>
    </subcellularLocation>
</comment>
<evidence type="ECO:0000259" key="14">
    <source>
        <dbReference type="Pfam" id="PF07715"/>
    </source>
</evidence>
<evidence type="ECO:0000313" key="15">
    <source>
        <dbReference type="EMBL" id="ABR69192.1"/>
    </source>
</evidence>
<gene>
    <name evidence="15" type="ordered locus">Mmwyl1_0250</name>
</gene>
<dbReference type="CDD" id="cd01347">
    <property type="entry name" value="ligand_gated_channel"/>
    <property type="match status" value="1"/>
</dbReference>
<dbReference type="InterPro" id="IPR012910">
    <property type="entry name" value="Plug_dom"/>
</dbReference>
<evidence type="ECO:0000256" key="5">
    <source>
        <dbReference type="ARBA" id="ARBA00022729"/>
    </source>
</evidence>
<dbReference type="PROSITE" id="PS52016">
    <property type="entry name" value="TONB_DEPENDENT_REC_3"/>
    <property type="match status" value="1"/>
</dbReference>
<feature type="domain" description="TonB-dependent receptor plug" evidence="14">
    <location>
        <begin position="52"/>
        <end position="157"/>
    </location>
</feature>
<dbReference type="OrthoDB" id="9764669at2"/>
<evidence type="ECO:0000256" key="7">
    <source>
        <dbReference type="ARBA" id="ARBA00023077"/>
    </source>
</evidence>
<evidence type="ECO:0000256" key="11">
    <source>
        <dbReference type="RuleBase" id="RU003357"/>
    </source>
</evidence>
<keyword evidence="15" id="KW-0675">Receptor</keyword>
<dbReference type="SUPFAM" id="SSF56935">
    <property type="entry name" value="Porins"/>
    <property type="match status" value="1"/>
</dbReference>
<organism evidence="15">
    <name type="scientific">Marinomonas sp. (strain MWYL1)</name>
    <dbReference type="NCBI Taxonomy" id="400668"/>
    <lineage>
        <taxon>Bacteria</taxon>
        <taxon>Pseudomonadati</taxon>
        <taxon>Pseudomonadota</taxon>
        <taxon>Gammaproteobacteria</taxon>
        <taxon>Oceanospirillales</taxon>
        <taxon>Oceanospirillaceae</taxon>
        <taxon>Marinomonas</taxon>
    </lineage>
</organism>
<comment type="similarity">
    <text evidence="10 11">Belongs to the TonB-dependent receptor family.</text>
</comment>
<keyword evidence="7 11" id="KW-0798">TonB box</keyword>
<evidence type="ECO:0000256" key="6">
    <source>
        <dbReference type="ARBA" id="ARBA00023065"/>
    </source>
</evidence>
<dbReference type="InterPro" id="IPR000531">
    <property type="entry name" value="Beta-barrel_TonB"/>
</dbReference>
<evidence type="ECO:0000256" key="8">
    <source>
        <dbReference type="ARBA" id="ARBA00023136"/>
    </source>
</evidence>
<evidence type="ECO:0000256" key="3">
    <source>
        <dbReference type="ARBA" id="ARBA00022452"/>
    </source>
</evidence>
<keyword evidence="8 10" id="KW-0472">Membrane</keyword>
<dbReference type="EMBL" id="CP000749">
    <property type="protein sequence ID" value="ABR69192.1"/>
    <property type="molecule type" value="Genomic_DNA"/>
</dbReference>
<dbReference type="AlphaFoldDB" id="A6VRW3"/>